<comment type="subcellular location">
    <subcellularLocation>
        <location evidence="1 5">Nucleus</location>
    </subcellularLocation>
</comment>
<evidence type="ECO:0000256" key="3">
    <source>
        <dbReference type="ARBA" id="ARBA00022664"/>
    </source>
</evidence>
<proteinExistence type="inferred from homology"/>
<dbReference type="CDD" id="cd16293">
    <property type="entry name" value="CPSF2-like_MBL-fold"/>
    <property type="match status" value="1"/>
</dbReference>
<dbReference type="Pfam" id="PF16661">
    <property type="entry name" value="Lactamase_B_6"/>
    <property type="match status" value="1"/>
</dbReference>
<dbReference type="EMBL" id="CAJOBB010002123">
    <property type="protein sequence ID" value="CAF3940173.1"/>
    <property type="molecule type" value="Genomic_DNA"/>
</dbReference>
<protein>
    <recommendedName>
        <fullName evidence="5">Cleavage and polyadenylation specificity factor subunit 2</fullName>
    </recommendedName>
    <alternativeName>
        <fullName evidence="5">Cleavage and polyadenylation specificity factor 100 kDa subunit</fullName>
    </alternativeName>
</protein>
<feature type="domain" description="Beta-Casp" evidence="6">
    <location>
        <begin position="185"/>
        <end position="310"/>
    </location>
</feature>
<dbReference type="Pfam" id="PF13299">
    <property type="entry name" value="CPSF100_C"/>
    <property type="match status" value="1"/>
</dbReference>
<gene>
    <name evidence="7" type="ORF">IZO911_LOCUS1879</name>
    <name evidence="8" type="ORF">KXQ929_LOCUS24989</name>
</gene>
<evidence type="ECO:0000313" key="9">
    <source>
        <dbReference type="Proteomes" id="UP000663868"/>
    </source>
</evidence>
<dbReference type="EMBL" id="CAJNOE010000009">
    <property type="protein sequence ID" value="CAF0720745.1"/>
    <property type="molecule type" value="Genomic_DNA"/>
</dbReference>
<dbReference type="SMART" id="SM01027">
    <property type="entry name" value="Beta-Casp"/>
    <property type="match status" value="1"/>
</dbReference>
<dbReference type="InterPro" id="IPR036866">
    <property type="entry name" value="RibonucZ/Hydroxyglut_hydro"/>
</dbReference>
<evidence type="ECO:0000313" key="7">
    <source>
        <dbReference type="EMBL" id="CAF0720745.1"/>
    </source>
</evidence>
<dbReference type="Proteomes" id="UP000663860">
    <property type="component" value="Unassembled WGS sequence"/>
</dbReference>
<accession>A0A819K5I1</accession>
<dbReference type="Pfam" id="PF07521">
    <property type="entry name" value="RMMBL"/>
    <property type="match status" value="1"/>
</dbReference>
<dbReference type="InterPro" id="IPR011108">
    <property type="entry name" value="RMMBL"/>
</dbReference>
<evidence type="ECO:0000256" key="4">
    <source>
        <dbReference type="ARBA" id="ARBA00023242"/>
    </source>
</evidence>
<organism evidence="8 9">
    <name type="scientific">Adineta steineri</name>
    <dbReference type="NCBI Taxonomy" id="433720"/>
    <lineage>
        <taxon>Eukaryota</taxon>
        <taxon>Metazoa</taxon>
        <taxon>Spiralia</taxon>
        <taxon>Gnathifera</taxon>
        <taxon>Rotifera</taxon>
        <taxon>Eurotatoria</taxon>
        <taxon>Bdelloidea</taxon>
        <taxon>Adinetida</taxon>
        <taxon>Adinetidae</taxon>
        <taxon>Adineta</taxon>
    </lineage>
</organism>
<keyword evidence="3 5" id="KW-0507">mRNA processing</keyword>
<evidence type="ECO:0000256" key="5">
    <source>
        <dbReference type="RuleBase" id="RU365006"/>
    </source>
</evidence>
<evidence type="ECO:0000259" key="6">
    <source>
        <dbReference type="SMART" id="SM01027"/>
    </source>
</evidence>
<dbReference type="InterPro" id="IPR035639">
    <property type="entry name" value="CPSF2_MBL"/>
</dbReference>
<comment type="similarity">
    <text evidence="2 5">Belongs to the metallo-beta-lactamase superfamily. RNA-metabolizing metallo-beta-lactamase-like family. CPSF2/YSH1 subfamily.</text>
</comment>
<name>A0A819K5I1_9BILA</name>
<comment type="caution">
    <text evidence="8">The sequence shown here is derived from an EMBL/GenBank/DDBJ whole genome shotgun (WGS) entry which is preliminary data.</text>
</comment>
<reference evidence="8" key="1">
    <citation type="submission" date="2021-02" db="EMBL/GenBank/DDBJ databases">
        <authorList>
            <person name="Nowell W R."/>
        </authorList>
    </citation>
    <scope>NUCLEOTIDE SEQUENCE</scope>
</reference>
<dbReference type="Proteomes" id="UP000663868">
    <property type="component" value="Unassembled WGS sequence"/>
</dbReference>
<dbReference type="Gene3D" id="3.40.50.10890">
    <property type="match status" value="1"/>
</dbReference>
<dbReference type="Gene3D" id="3.60.15.10">
    <property type="entry name" value="Ribonuclease Z/Hydroxyacylglutathione hydrolase-like"/>
    <property type="match status" value="1"/>
</dbReference>
<keyword evidence="4 5" id="KW-0539">Nucleus</keyword>
<dbReference type="SUPFAM" id="SSF56281">
    <property type="entry name" value="Metallo-hydrolase/oxidoreductase"/>
    <property type="match status" value="1"/>
</dbReference>
<dbReference type="Pfam" id="PF10996">
    <property type="entry name" value="Beta-Casp"/>
    <property type="match status" value="1"/>
</dbReference>
<sequence>MTSILELQVITGVYNEGPLAYLLQTDDFRFLLDCGWDENFSPEIIEEYKRHIESIDAILITYPDLYHLGALPYLVGHCGLKCPVYATVPVYKMGQMFMYDLHQSRSNSEDFTLFTLDHINAAFDLFVQLKYDQSISLEGKGQGLTITPLPAGQRKTNDTQLLTTILESIRRDGNVLICVDTAGRVLELALLLEQLWRNKQSGLFAYSLVLLNNCSSQVIEFASTQVEWMSDQIVRQFEKNLTNPFTLDHVELCHDLNQLEKVRAPMIVLGSQPDLESGFARDLFIQWVENDKNSIILTTKTCPGTLARELIDKPNLTTIEVEVRRKVPLEGTELEEYLEQRRTENGNEAAAAQAEIMDIDLHTPSAVRLLSQSPFAPKCKVFAMFPYEEEKYVCNDYGEIINPDDYMIIETKSSITNNNPSQHQPSTILCKTLREKRELKINAKVLYVDFEARSDRESIEKLLNQIKPKNLILIHSTQDCIEQLEKYCTARQIVQGRIFAPCVGEIVDATTERNLYQIKLKDSLLSSIEFVKTRDGDVAWVDGIITHGVPPSAIPLAVTTFTTVDQVNVEWYFNPIKREVKDQLPPQACVFINEPKLFDLKTILIRQHGLRAEFVGGVLTCEDTVAIKRNETGKIILEGTLFDTFYKVRRILYDQYAIL</sequence>
<dbReference type="PANTHER" id="PTHR45922">
    <property type="entry name" value="CLEAVAGE AND POLYADENYLATION SPECIFICITY FACTOR SUBUNIT 2"/>
    <property type="match status" value="1"/>
</dbReference>
<dbReference type="InterPro" id="IPR022712">
    <property type="entry name" value="Beta_Casp"/>
</dbReference>
<evidence type="ECO:0000256" key="1">
    <source>
        <dbReference type="ARBA" id="ARBA00004123"/>
    </source>
</evidence>
<dbReference type="InterPro" id="IPR027075">
    <property type="entry name" value="CPSF2"/>
</dbReference>
<dbReference type="InterPro" id="IPR001279">
    <property type="entry name" value="Metallo-B-lactamas"/>
</dbReference>
<dbReference type="GO" id="GO:0005847">
    <property type="term" value="C:mRNA cleavage and polyadenylation specificity factor complex"/>
    <property type="evidence" value="ECO:0007669"/>
    <property type="project" value="InterPro"/>
</dbReference>
<dbReference type="PANTHER" id="PTHR45922:SF1">
    <property type="entry name" value="CLEAVAGE AND POLYADENYLATION SPECIFICITY FACTOR SUBUNIT 2"/>
    <property type="match status" value="1"/>
</dbReference>
<keyword evidence="5" id="KW-0694">RNA-binding</keyword>
<evidence type="ECO:0000313" key="8">
    <source>
        <dbReference type="EMBL" id="CAF3940173.1"/>
    </source>
</evidence>
<evidence type="ECO:0000256" key="2">
    <source>
        <dbReference type="ARBA" id="ARBA00010624"/>
    </source>
</evidence>
<dbReference type="InterPro" id="IPR025069">
    <property type="entry name" value="Cpsf2_C"/>
</dbReference>
<dbReference type="GO" id="GO:0003723">
    <property type="term" value="F:RNA binding"/>
    <property type="evidence" value="ECO:0007669"/>
    <property type="project" value="UniProtKB-KW"/>
</dbReference>
<dbReference type="GO" id="GO:0006398">
    <property type="term" value="P:mRNA 3'-end processing by stem-loop binding and cleavage"/>
    <property type="evidence" value="ECO:0007669"/>
    <property type="project" value="InterPro"/>
</dbReference>
<dbReference type="AlphaFoldDB" id="A0A819K5I1"/>